<proteinExistence type="predicted"/>
<feature type="transmembrane region" description="Helical" evidence="1">
    <location>
        <begin position="230"/>
        <end position="250"/>
    </location>
</feature>
<feature type="transmembrane region" description="Helical" evidence="1">
    <location>
        <begin position="358"/>
        <end position="376"/>
    </location>
</feature>
<feature type="transmembrane region" description="Helical" evidence="1">
    <location>
        <begin position="317"/>
        <end position="338"/>
    </location>
</feature>
<comment type="caution">
    <text evidence="3">The sequence shown here is derived from an EMBL/GenBank/DDBJ whole genome shotgun (WGS) entry which is preliminary data.</text>
</comment>
<evidence type="ECO:0000313" key="3">
    <source>
        <dbReference type="EMBL" id="MBT1698480.1"/>
    </source>
</evidence>
<dbReference type="InterPro" id="IPR012429">
    <property type="entry name" value="HGSNAT_cat"/>
</dbReference>
<sequence>MPYALADQSTLTSSSVKTRIASIDILRGLVMVIMAIDHVRDFWGVAPFRPEDVTQTSVPLFFTRWITHLCAPTFVFLAGVSVFQLAQKRSRKEVSVFLLTRGLWLVVVEVVVFTFIVEWRYQFIIFAVLWVIGWSMILLAALIWLPRKVLAALAIVVVAGHNLLPGIQAVTASNLFPALLVNSPFVFPLGEGMPTLLVAYTILPWTAVMIAGYVVGHWFTLPAERLNRQLCMLGVVLLGVFLVVRALNVYGDPVPWSVQSRGWIFTVCSFLNVTKYPPSLLFLSVTIGIGVLLLSFFNRHQNRVTAWLQVFGQVPFFYFLLHFVVISVAAYAWTVVAYGKPVNLSFAAELPQAYAFRLWRIYLVWALVVAALYFPCRWFGHYRKKHAYWWLSYL</sequence>
<dbReference type="Proteomes" id="UP001319200">
    <property type="component" value="Unassembled WGS sequence"/>
</dbReference>
<dbReference type="PANTHER" id="PTHR40407:SF1">
    <property type="entry name" value="HEPARAN-ALPHA-GLUCOSAMINIDE N-ACETYLTRANSFERASE CATALYTIC DOMAIN-CONTAINING PROTEIN"/>
    <property type="match status" value="1"/>
</dbReference>
<feature type="transmembrane region" description="Helical" evidence="1">
    <location>
        <begin position="123"/>
        <end position="145"/>
    </location>
</feature>
<feature type="transmembrane region" description="Helical" evidence="1">
    <location>
        <begin position="98"/>
        <end position="117"/>
    </location>
</feature>
<organism evidence="3 4">
    <name type="scientific">Chryseosolibacter histidini</name>
    <dbReference type="NCBI Taxonomy" id="2782349"/>
    <lineage>
        <taxon>Bacteria</taxon>
        <taxon>Pseudomonadati</taxon>
        <taxon>Bacteroidota</taxon>
        <taxon>Cytophagia</taxon>
        <taxon>Cytophagales</taxon>
        <taxon>Chryseotaleaceae</taxon>
        <taxon>Chryseosolibacter</taxon>
    </lineage>
</organism>
<name>A0AAP2DLG4_9BACT</name>
<reference evidence="3 4" key="1">
    <citation type="submission" date="2021-05" db="EMBL/GenBank/DDBJ databases">
        <title>A Polyphasic approach of four new species of the genus Ohtaekwangia: Ohtaekwangia histidinii sp. nov., Ohtaekwangia cretensis sp. nov., Ohtaekwangia indiensis sp. nov., Ohtaekwangia reichenbachii sp. nov. from diverse environment.</title>
        <authorList>
            <person name="Octaviana S."/>
        </authorList>
    </citation>
    <scope>NUCLEOTIDE SEQUENCE [LARGE SCALE GENOMIC DNA]</scope>
    <source>
        <strain evidence="3 4">PWU4</strain>
    </source>
</reference>
<dbReference type="RefSeq" id="WP_254164674.1">
    <property type="nucleotide sequence ID" value="NZ_JAHESF010000015.1"/>
</dbReference>
<feature type="transmembrane region" description="Helical" evidence="1">
    <location>
        <begin position="196"/>
        <end position="218"/>
    </location>
</feature>
<gene>
    <name evidence="3" type="ORF">KK083_16435</name>
</gene>
<evidence type="ECO:0000256" key="1">
    <source>
        <dbReference type="SAM" id="Phobius"/>
    </source>
</evidence>
<feature type="transmembrane region" description="Helical" evidence="1">
    <location>
        <begin position="279"/>
        <end position="297"/>
    </location>
</feature>
<accession>A0AAP2DLG4</accession>
<keyword evidence="1" id="KW-0472">Membrane</keyword>
<evidence type="ECO:0000259" key="2">
    <source>
        <dbReference type="Pfam" id="PF07786"/>
    </source>
</evidence>
<keyword evidence="1" id="KW-0812">Transmembrane</keyword>
<keyword evidence="4" id="KW-1185">Reference proteome</keyword>
<dbReference type="Pfam" id="PF07786">
    <property type="entry name" value="HGSNAT_cat"/>
    <property type="match status" value="1"/>
</dbReference>
<protein>
    <submittedName>
        <fullName evidence="3">DUF1624 domain-containing protein</fullName>
    </submittedName>
</protein>
<dbReference type="AlphaFoldDB" id="A0AAP2DLG4"/>
<feature type="transmembrane region" description="Helical" evidence="1">
    <location>
        <begin position="152"/>
        <end position="176"/>
    </location>
</feature>
<keyword evidence="1" id="KW-1133">Transmembrane helix</keyword>
<evidence type="ECO:0000313" key="4">
    <source>
        <dbReference type="Proteomes" id="UP001319200"/>
    </source>
</evidence>
<feature type="transmembrane region" description="Helical" evidence="1">
    <location>
        <begin position="65"/>
        <end position="86"/>
    </location>
</feature>
<dbReference type="EMBL" id="JAHESF010000015">
    <property type="protein sequence ID" value="MBT1698480.1"/>
    <property type="molecule type" value="Genomic_DNA"/>
</dbReference>
<dbReference type="PANTHER" id="PTHR40407">
    <property type="entry name" value="MEMBRANE PROTEIN-LIKE PROTEIN"/>
    <property type="match status" value="1"/>
</dbReference>
<feature type="domain" description="Heparan-alpha-glucosaminide N-acetyltransferase catalytic" evidence="2">
    <location>
        <begin position="19"/>
        <end position="222"/>
    </location>
</feature>